<name>A0A8C6XML7_NAJNA</name>
<dbReference type="SUPFAM" id="SSF109775">
    <property type="entry name" value="Mannose-6-phosphate receptor binding protein 1 (Tip47), C-terminal domain"/>
    <property type="match status" value="1"/>
</dbReference>
<sequence length="487" mass="52324">MASTKSLDVTQSTTGPAATQSTTGPVAAKSTIDPVAAQSTTDPVAAQSTTGPGAEETEQKINENVADRVASLPLVSSAYDMVSAAYTSTKESHPYMKSVCDMAEKGVKTIASVAVSGAQPILNKLEPQISTANEYALKGLDKLEEKLPILQQPTDKIISDTKDLVTGAKEAVSSTVSGMVDKTKGVVQGGVEMTRSAVQGGVDITRSAVQSGVEMTRSAVSSSVNTVMESSVAQMVSSNLEAALGKSEEIVDHYLPMTDEELATLATSVEGFESGTVEQQKEQKSYFVRLGSLSSKLRHRAFQHSLVKLKRAKQGTQDSLSQLHQTIELIEYVKQGVDQKIQSGQEKLHQMWLQWHQKQAPQETQKDAPKPQEIESQALEVSRGLTQQLQSATTTLVSNLQGLPAGLQEKVGLIRQNVDELRTAFMTAGSFQDLPGSILAQSREKVAKARQLTDELMDHVVQNVPLTWLVGPFSASGKPEGEEIEMK</sequence>
<organism evidence="6 7">
    <name type="scientific">Naja naja</name>
    <name type="common">Indian cobra</name>
    <dbReference type="NCBI Taxonomy" id="35670"/>
    <lineage>
        <taxon>Eukaryota</taxon>
        <taxon>Metazoa</taxon>
        <taxon>Chordata</taxon>
        <taxon>Craniata</taxon>
        <taxon>Vertebrata</taxon>
        <taxon>Euteleostomi</taxon>
        <taxon>Lepidosauria</taxon>
        <taxon>Squamata</taxon>
        <taxon>Bifurcata</taxon>
        <taxon>Unidentata</taxon>
        <taxon>Episquamata</taxon>
        <taxon>Toxicofera</taxon>
        <taxon>Serpentes</taxon>
        <taxon>Colubroidea</taxon>
        <taxon>Elapidae</taxon>
        <taxon>Elapinae</taxon>
        <taxon>Naja</taxon>
    </lineage>
</organism>
<feature type="compositionally biased region" description="Polar residues" evidence="5">
    <location>
        <begin position="1"/>
        <end position="24"/>
    </location>
</feature>
<accession>A0A8C6XML7</accession>
<evidence type="ECO:0000256" key="2">
    <source>
        <dbReference type="ARBA" id="ARBA00006311"/>
    </source>
</evidence>
<dbReference type="OrthoDB" id="376826at2759"/>
<dbReference type="PANTHER" id="PTHR14024:SF11">
    <property type="entry name" value="PERILIPIN-3"/>
    <property type="match status" value="1"/>
</dbReference>
<feature type="region of interest" description="Disordered" evidence="5">
    <location>
        <begin position="1"/>
        <end position="58"/>
    </location>
</feature>
<dbReference type="Gene3D" id="1.20.120.340">
    <property type="entry name" value="Flagellar protein FliS"/>
    <property type="match status" value="2"/>
</dbReference>
<feature type="compositionally biased region" description="Polar residues" evidence="5">
    <location>
        <begin position="37"/>
        <end position="51"/>
    </location>
</feature>
<protein>
    <recommendedName>
        <fullName evidence="4">Perilipin</fullName>
    </recommendedName>
</protein>
<reference evidence="6" key="1">
    <citation type="submission" date="2025-08" db="UniProtKB">
        <authorList>
            <consortium name="Ensembl"/>
        </authorList>
    </citation>
    <scope>IDENTIFICATION</scope>
</reference>
<dbReference type="PIRSF" id="PIRSF036881">
    <property type="entry name" value="PAT"/>
    <property type="match status" value="1"/>
</dbReference>
<dbReference type="GO" id="GO:0010890">
    <property type="term" value="P:positive regulation of triglyceride storage"/>
    <property type="evidence" value="ECO:0007669"/>
    <property type="project" value="TreeGrafter"/>
</dbReference>
<evidence type="ECO:0000313" key="6">
    <source>
        <dbReference type="Ensembl" id="ENSNNAP00000016405.1"/>
    </source>
</evidence>
<keyword evidence="7" id="KW-1185">Reference proteome</keyword>
<comment type="similarity">
    <text evidence="2 4">Belongs to the perilipin family.</text>
</comment>
<evidence type="ECO:0000256" key="1">
    <source>
        <dbReference type="ARBA" id="ARBA00004502"/>
    </source>
</evidence>
<dbReference type="PANTHER" id="PTHR14024">
    <property type="entry name" value="PERILIPIN"/>
    <property type="match status" value="1"/>
</dbReference>
<dbReference type="AlphaFoldDB" id="A0A8C6XML7"/>
<evidence type="ECO:0000256" key="4">
    <source>
        <dbReference type="PIRNR" id="PIRNR036881"/>
    </source>
</evidence>
<evidence type="ECO:0000313" key="7">
    <source>
        <dbReference type="Proteomes" id="UP000694559"/>
    </source>
</evidence>
<dbReference type="OMA" id="WKEKQAG"/>
<dbReference type="GO" id="GO:0005811">
    <property type="term" value="C:lipid droplet"/>
    <property type="evidence" value="ECO:0007669"/>
    <property type="project" value="UniProtKB-SubCell"/>
</dbReference>
<dbReference type="InterPro" id="IPR004279">
    <property type="entry name" value="Perilipin"/>
</dbReference>
<dbReference type="GO" id="GO:0019915">
    <property type="term" value="P:lipid storage"/>
    <property type="evidence" value="ECO:0007669"/>
    <property type="project" value="TreeGrafter"/>
</dbReference>
<dbReference type="Ensembl" id="ENSNNAT00000017212.1">
    <property type="protein sequence ID" value="ENSNNAP00000016405.1"/>
    <property type="gene ID" value="ENSNNAG00000011057.1"/>
</dbReference>
<comment type="subcellular location">
    <subcellularLocation>
        <location evidence="1">Lipid droplet</location>
    </subcellularLocation>
</comment>
<keyword evidence="3" id="KW-0551">Lipid droplet</keyword>
<evidence type="ECO:0000256" key="5">
    <source>
        <dbReference type="SAM" id="MobiDB-lite"/>
    </source>
</evidence>
<dbReference type="Proteomes" id="UP000694559">
    <property type="component" value="Unplaced"/>
</dbReference>
<dbReference type="Pfam" id="PF03036">
    <property type="entry name" value="Perilipin"/>
    <property type="match status" value="1"/>
</dbReference>
<reference evidence="6" key="2">
    <citation type="submission" date="2025-09" db="UniProtKB">
        <authorList>
            <consortium name="Ensembl"/>
        </authorList>
    </citation>
    <scope>IDENTIFICATION</scope>
</reference>
<proteinExistence type="inferred from homology"/>
<evidence type="ECO:0000256" key="3">
    <source>
        <dbReference type="ARBA" id="ARBA00022677"/>
    </source>
</evidence>
<dbReference type="GO" id="GO:0005829">
    <property type="term" value="C:cytosol"/>
    <property type="evidence" value="ECO:0007669"/>
    <property type="project" value="TreeGrafter"/>
</dbReference>
<dbReference type="Gene3D" id="3.30.720.170">
    <property type="entry name" value="Perilipin, alpha-beta domain"/>
    <property type="match status" value="1"/>
</dbReference>
<dbReference type="GeneTree" id="ENSGT00950000182920"/>